<feature type="transmembrane region" description="Helical" evidence="1">
    <location>
        <begin position="38"/>
        <end position="57"/>
    </location>
</feature>
<evidence type="ECO:0000259" key="3">
    <source>
        <dbReference type="Pfam" id="PF13786"/>
    </source>
</evidence>
<dbReference type="Pfam" id="PF11738">
    <property type="entry name" value="DUF3298"/>
    <property type="match status" value="1"/>
</dbReference>
<dbReference type="InterPro" id="IPR021729">
    <property type="entry name" value="DUF3298"/>
</dbReference>
<protein>
    <submittedName>
        <fullName evidence="4">DUF3298 domain-containing protein</fullName>
    </submittedName>
</protein>
<evidence type="ECO:0000259" key="2">
    <source>
        <dbReference type="Pfam" id="PF11738"/>
    </source>
</evidence>
<dbReference type="EMBL" id="JBHSMJ010000018">
    <property type="protein sequence ID" value="MFC5449419.1"/>
    <property type="molecule type" value="Genomic_DNA"/>
</dbReference>
<proteinExistence type="predicted"/>
<dbReference type="Proteomes" id="UP001596044">
    <property type="component" value="Unassembled WGS sequence"/>
</dbReference>
<sequence length="291" mass="32100">MGEQLKPLKEQYENISIPKELDFIVKQAIKQRKTKSAYMKWVIGIAAAIIVCTTTGVNSNPAFAKALSEVPVVGSIVKVLTFKEVVVNEGNAQATFQVPAVTNMTNQSLEAALNSKYVEENKKLYDQFTADVAKLKQNGDGHLGVNSGYTVKTDNEQILAIGRYVVNTVGSSSTTFKYDTIDKKNEVLLTLPSLFKDDRYISLISDNVKEQMKAQMKADDKKVYWVEGVPNQANAAFKNIGPDQNFYINADGKLVISFNKYEVAPGYMGVIEFVIPTEAIADDLVSGVYVK</sequence>
<dbReference type="InterPro" id="IPR025436">
    <property type="entry name" value="DUF4179"/>
</dbReference>
<keyword evidence="5" id="KW-1185">Reference proteome</keyword>
<dbReference type="Gene3D" id="3.90.640.20">
    <property type="entry name" value="Heat-shock cognate protein, ATPase"/>
    <property type="match status" value="1"/>
</dbReference>
<comment type="caution">
    <text evidence="4">The sequence shown here is derived from an EMBL/GenBank/DDBJ whole genome shotgun (WGS) entry which is preliminary data.</text>
</comment>
<gene>
    <name evidence="4" type="ORF">ACFPOG_14210</name>
</gene>
<keyword evidence="1" id="KW-0812">Transmembrane</keyword>
<organism evidence="4 5">
    <name type="scientific">Paenibacillus aestuarii</name>
    <dbReference type="NCBI Taxonomy" id="516965"/>
    <lineage>
        <taxon>Bacteria</taxon>
        <taxon>Bacillati</taxon>
        <taxon>Bacillota</taxon>
        <taxon>Bacilli</taxon>
        <taxon>Bacillales</taxon>
        <taxon>Paenibacillaceae</taxon>
        <taxon>Paenibacillus</taxon>
    </lineage>
</organism>
<dbReference type="RefSeq" id="WP_270884496.1">
    <property type="nucleotide sequence ID" value="NZ_JAQFVF010000071.1"/>
</dbReference>
<keyword evidence="1" id="KW-0472">Membrane</keyword>
<keyword evidence="1" id="KW-1133">Transmembrane helix</keyword>
<dbReference type="InterPro" id="IPR037126">
    <property type="entry name" value="PdaC/RsiV-like_sf"/>
</dbReference>
<name>A0ABW0K836_9BACL</name>
<evidence type="ECO:0000256" key="1">
    <source>
        <dbReference type="SAM" id="Phobius"/>
    </source>
</evidence>
<feature type="domain" description="DUF4179" evidence="3">
    <location>
        <begin position="37"/>
        <end position="86"/>
    </location>
</feature>
<feature type="domain" description="DUF3298" evidence="2">
    <location>
        <begin position="194"/>
        <end position="277"/>
    </location>
</feature>
<dbReference type="Gene3D" id="3.30.565.40">
    <property type="entry name" value="Fervidobacterium nodosum Rt17-B1 like"/>
    <property type="match status" value="1"/>
</dbReference>
<accession>A0ABW0K836</accession>
<reference evidence="5" key="1">
    <citation type="journal article" date="2019" name="Int. J. Syst. Evol. Microbiol.">
        <title>The Global Catalogue of Microorganisms (GCM) 10K type strain sequencing project: providing services to taxonomists for standard genome sequencing and annotation.</title>
        <authorList>
            <consortium name="The Broad Institute Genomics Platform"/>
            <consortium name="The Broad Institute Genome Sequencing Center for Infectious Disease"/>
            <person name="Wu L."/>
            <person name="Ma J."/>
        </authorList>
    </citation>
    <scope>NUCLEOTIDE SEQUENCE [LARGE SCALE GENOMIC DNA]</scope>
    <source>
        <strain evidence="5">KACC 11904</strain>
    </source>
</reference>
<dbReference type="Pfam" id="PF13786">
    <property type="entry name" value="DUF4179"/>
    <property type="match status" value="1"/>
</dbReference>
<evidence type="ECO:0000313" key="4">
    <source>
        <dbReference type="EMBL" id="MFC5449419.1"/>
    </source>
</evidence>
<evidence type="ECO:0000313" key="5">
    <source>
        <dbReference type="Proteomes" id="UP001596044"/>
    </source>
</evidence>